<sequence>MARSLIAALETLGARVDLASALRTRDGKGDAEIQADLIAQANAQIPQIIAQGKAANWQAWITYHTYYKAPDLIGPSVAQSLGIPYLSIEATRARKRLGGAWDRFARAAEQACDAADVVFYLTERDSKALRDYAPPAQKHILLKPFLNRDDLPPRAEGSHLLAVGMMRAAAKLPSYQLIAETLALMPDDTRLEIAGDGPARALVELAMAPFADRVTFLGALSAQKLEQAYQRSGALIWPGVDEAFGLTYLEAQAHGLAVIAQDRPGVRDVLYPRDYPKVEEGAAGLAALAASPAPSPDDIRAHIRQYHLRPATAETLRLGLEMVGVK</sequence>
<evidence type="ECO:0000313" key="1">
    <source>
        <dbReference type="EMBL" id="KEJ89691.1"/>
    </source>
</evidence>
<dbReference type="Gene3D" id="3.40.50.2000">
    <property type="entry name" value="Glycogen Phosphorylase B"/>
    <property type="match status" value="2"/>
</dbReference>
<keyword evidence="1" id="KW-0808">Transferase</keyword>
<gene>
    <name evidence="1" type="ORF">DSW25_05565</name>
</gene>
<dbReference type="Proteomes" id="UP000027734">
    <property type="component" value="Unassembled WGS sequence"/>
</dbReference>
<organism evidence="1 2">
    <name type="scientific">Sulfitobacter donghicola DSW-25 = KCTC 12864 = JCM 14565</name>
    <dbReference type="NCBI Taxonomy" id="1300350"/>
    <lineage>
        <taxon>Bacteria</taxon>
        <taxon>Pseudomonadati</taxon>
        <taxon>Pseudomonadota</taxon>
        <taxon>Alphaproteobacteria</taxon>
        <taxon>Rhodobacterales</taxon>
        <taxon>Roseobacteraceae</taxon>
        <taxon>Sulfitobacter</taxon>
    </lineage>
</organism>
<dbReference type="eggNOG" id="COG0438">
    <property type="taxonomic scope" value="Bacteria"/>
</dbReference>
<dbReference type="EMBL" id="JAMC01000002">
    <property type="protein sequence ID" value="KEJ89691.1"/>
    <property type="molecule type" value="Genomic_DNA"/>
</dbReference>
<dbReference type="SUPFAM" id="SSF53756">
    <property type="entry name" value="UDP-Glycosyltransferase/glycogen phosphorylase"/>
    <property type="match status" value="1"/>
</dbReference>
<dbReference type="RefSeq" id="WP_025058376.1">
    <property type="nucleotide sequence ID" value="NZ_JAMC01000002.1"/>
</dbReference>
<name>A0A073IJJ0_9RHOB</name>
<protein>
    <submittedName>
        <fullName evidence="1">Glycosyl transferase family 1</fullName>
    </submittedName>
</protein>
<proteinExistence type="predicted"/>
<dbReference type="OrthoDB" id="5443996at2"/>
<evidence type="ECO:0000313" key="2">
    <source>
        <dbReference type="Proteomes" id="UP000027734"/>
    </source>
</evidence>
<dbReference type="InterPro" id="IPR050194">
    <property type="entry name" value="Glycosyltransferase_grp1"/>
</dbReference>
<dbReference type="Pfam" id="PF13692">
    <property type="entry name" value="Glyco_trans_1_4"/>
    <property type="match status" value="1"/>
</dbReference>
<dbReference type="PANTHER" id="PTHR45947">
    <property type="entry name" value="SULFOQUINOVOSYL TRANSFERASE SQD2"/>
    <property type="match status" value="1"/>
</dbReference>
<reference evidence="1 2" key="1">
    <citation type="submission" date="2014-01" db="EMBL/GenBank/DDBJ databases">
        <title>Sulfitobacter donghicola JCM 14565 Genome Sequencing.</title>
        <authorList>
            <person name="Lai Q."/>
            <person name="Hong Z."/>
        </authorList>
    </citation>
    <scope>NUCLEOTIDE SEQUENCE [LARGE SCALE GENOMIC DNA]</scope>
    <source>
        <strain evidence="1 2">JCM 14565</strain>
    </source>
</reference>
<dbReference type="PANTHER" id="PTHR45947:SF3">
    <property type="entry name" value="SULFOQUINOVOSYL TRANSFERASE SQD2"/>
    <property type="match status" value="1"/>
</dbReference>
<comment type="caution">
    <text evidence="1">The sequence shown here is derived from an EMBL/GenBank/DDBJ whole genome shotgun (WGS) entry which is preliminary data.</text>
</comment>
<keyword evidence="2" id="KW-1185">Reference proteome</keyword>
<dbReference type="AlphaFoldDB" id="A0A073IJJ0"/>
<accession>A0A073IJJ0</accession>
<dbReference type="CDD" id="cd03801">
    <property type="entry name" value="GT4_PimA-like"/>
    <property type="match status" value="1"/>
</dbReference>
<dbReference type="STRING" id="1300350.Z948_924"/>
<dbReference type="GO" id="GO:0016757">
    <property type="term" value="F:glycosyltransferase activity"/>
    <property type="evidence" value="ECO:0007669"/>
    <property type="project" value="TreeGrafter"/>
</dbReference>